<dbReference type="EMBL" id="KB446572">
    <property type="protein sequence ID" value="EME77005.1"/>
    <property type="molecule type" value="Genomic_DNA"/>
</dbReference>
<proteinExistence type="predicted"/>
<evidence type="ECO:0000256" key="1">
    <source>
        <dbReference type="SAM" id="MobiDB-lite"/>
    </source>
</evidence>
<feature type="region of interest" description="Disordered" evidence="1">
    <location>
        <begin position="127"/>
        <end position="187"/>
    </location>
</feature>
<name>M2YGR8_PSEFD</name>
<sequence length="296" mass="32646">MRLTDSTRVNSNLTTRYGLTQSPHPTARTLRLSLEADFRSKDAIETTVRTRSHPIHRTSTGPLILAKPAIDASSLFLQPNRVAPDILHDLEASDFLDNQLYHLSALAPLIKALEIRMSRTIGIVGTHGRRRQTVVKEARHPRTQRQRSRDSQLNSLPTGSFIRVSGWHPQNGHPPTSSNACSRASSPTRNPHLLDNVRCLLAGVPVPRGSYSPLDDLAVAQQPRRTNALPKGSHKQKLNDNHMSIKYHIQHLRFSCASPSAGSECRVPSACESPEASRAKEKGKSALCAITIDLAR</sequence>
<dbReference type="AlphaFoldDB" id="M2YGR8"/>
<dbReference type="HOGENOM" id="CLU_940486_0_0_1"/>
<gene>
    <name evidence="2" type="ORF">MYCFIDRAFT_180493</name>
</gene>
<feature type="compositionally biased region" description="Polar residues" evidence="1">
    <location>
        <begin position="173"/>
        <end position="187"/>
    </location>
</feature>
<feature type="region of interest" description="Disordered" evidence="1">
    <location>
        <begin position="1"/>
        <end position="24"/>
    </location>
</feature>
<evidence type="ECO:0000313" key="2">
    <source>
        <dbReference type="EMBL" id="EME77005.1"/>
    </source>
</evidence>
<reference evidence="2 3" key="1">
    <citation type="journal article" date="2012" name="PLoS Pathog.">
        <title>Diverse lifestyles and strategies of plant pathogenesis encoded in the genomes of eighteen Dothideomycetes fungi.</title>
        <authorList>
            <person name="Ohm R.A."/>
            <person name="Feau N."/>
            <person name="Henrissat B."/>
            <person name="Schoch C.L."/>
            <person name="Horwitz B.A."/>
            <person name="Barry K.W."/>
            <person name="Condon B.J."/>
            <person name="Copeland A.C."/>
            <person name="Dhillon B."/>
            <person name="Glaser F."/>
            <person name="Hesse C.N."/>
            <person name="Kosti I."/>
            <person name="LaButti K."/>
            <person name="Lindquist E.A."/>
            <person name="Lucas S."/>
            <person name="Salamov A.A."/>
            <person name="Bradshaw R.E."/>
            <person name="Ciuffetti L."/>
            <person name="Hamelin R.C."/>
            <person name="Kema G.H.J."/>
            <person name="Lawrence C."/>
            <person name="Scott J.A."/>
            <person name="Spatafora J.W."/>
            <person name="Turgeon B.G."/>
            <person name="de Wit P.J.G.M."/>
            <person name="Zhong S."/>
            <person name="Goodwin S.B."/>
            <person name="Grigoriev I.V."/>
        </authorList>
    </citation>
    <scope>NUCLEOTIDE SEQUENCE [LARGE SCALE GENOMIC DNA]</scope>
    <source>
        <strain evidence="2 3">CIRAD86</strain>
    </source>
</reference>
<dbReference type="VEuPathDB" id="FungiDB:MYCFIDRAFT_180493"/>
<accession>M2YGR8</accession>
<organism evidence="2 3">
    <name type="scientific">Pseudocercospora fijiensis (strain CIRAD86)</name>
    <name type="common">Black leaf streak disease fungus</name>
    <name type="synonym">Mycosphaerella fijiensis</name>
    <dbReference type="NCBI Taxonomy" id="383855"/>
    <lineage>
        <taxon>Eukaryota</taxon>
        <taxon>Fungi</taxon>
        <taxon>Dikarya</taxon>
        <taxon>Ascomycota</taxon>
        <taxon>Pezizomycotina</taxon>
        <taxon>Dothideomycetes</taxon>
        <taxon>Dothideomycetidae</taxon>
        <taxon>Mycosphaerellales</taxon>
        <taxon>Mycosphaerellaceae</taxon>
        <taxon>Pseudocercospora</taxon>
    </lineage>
</organism>
<dbReference type="GeneID" id="19334425"/>
<dbReference type="RefSeq" id="XP_007932444.1">
    <property type="nucleotide sequence ID" value="XM_007934253.1"/>
</dbReference>
<protein>
    <submittedName>
        <fullName evidence="2">Uncharacterized protein</fullName>
    </submittedName>
</protein>
<dbReference type="KEGG" id="pfj:MYCFIDRAFT_180493"/>
<evidence type="ECO:0000313" key="3">
    <source>
        <dbReference type="Proteomes" id="UP000016932"/>
    </source>
</evidence>
<keyword evidence="3" id="KW-1185">Reference proteome</keyword>
<dbReference type="Proteomes" id="UP000016932">
    <property type="component" value="Unassembled WGS sequence"/>
</dbReference>